<dbReference type="PROSITE" id="PS00389">
    <property type="entry name" value="ATPASE_DELTA"/>
    <property type="match status" value="1"/>
</dbReference>
<comment type="similarity">
    <text evidence="8">Belongs to the ATPase delta chain family.</text>
</comment>
<keyword evidence="3 8" id="KW-0375">Hydrogen ion transport</keyword>
<keyword evidence="10" id="KW-1185">Reference proteome</keyword>
<dbReference type="GO" id="GO:0045259">
    <property type="term" value="C:proton-transporting ATP synthase complex"/>
    <property type="evidence" value="ECO:0007669"/>
    <property type="project" value="UniProtKB-KW"/>
</dbReference>
<dbReference type="GO" id="GO:0046933">
    <property type="term" value="F:proton-transporting ATP synthase activity, rotational mechanism"/>
    <property type="evidence" value="ECO:0007669"/>
    <property type="project" value="UniProtKB-UniRule"/>
</dbReference>
<evidence type="ECO:0000256" key="3">
    <source>
        <dbReference type="ARBA" id="ARBA00022781"/>
    </source>
</evidence>
<dbReference type="Pfam" id="PF00213">
    <property type="entry name" value="OSCP"/>
    <property type="match status" value="1"/>
</dbReference>
<dbReference type="NCBIfam" id="NF004402">
    <property type="entry name" value="PRK05758.2-2"/>
    <property type="match status" value="1"/>
</dbReference>
<comment type="function">
    <text evidence="8">F(1)F(0) ATP synthase produces ATP from ADP in the presence of a proton or sodium gradient. F-type ATPases consist of two structural domains, F(1) containing the extramembraneous catalytic core and F(0) containing the membrane proton channel, linked together by a central stalk and a peripheral stalk. During catalysis, ATP synthesis in the catalytic domain of F(1) is coupled via a rotary mechanism of the central stalk subunits to proton translocation.</text>
</comment>
<dbReference type="NCBIfam" id="TIGR01145">
    <property type="entry name" value="ATP_synt_delta"/>
    <property type="match status" value="1"/>
</dbReference>
<dbReference type="GO" id="GO:0005886">
    <property type="term" value="C:plasma membrane"/>
    <property type="evidence" value="ECO:0007669"/>
    <property type="project" value="UniProtKB-SubCell"/>
</dbReference>
<evidence type="ECO:0000256" key="4">
    <source>
        <dbReference type="ARBA" id="ARBA00023065"/>
    </source>
</evidence>
<comment type="function">
    <text evidence="8">This protein is part of the stalk that links CF(0) to CF(1). It either transmits conformational changes from CF(0) to CF(1) or is implicated in proton conduction.</text>
</comment>
<keyword evidence="4 8" id="KW-0406">Ion transport</keyword>
<dbReference type="PRINTS" id="PR00125">
    <property type="entry name" value="ATPASEDELTA"/>
</dbReference>
<organism evidence="9 10">
    <name type="scientific">Microbulbifer okhotskensis</name>
    <dbReference type="NCBI Taxonomy" id="2926617"/>
    <lineage>
        <taxon>Bacteria</taxon>
        <taxon>Pseudomonadati</taxon>
        <taxon>Pseudomonadota</taxon>
        <taxon>Gammaproteobacteria</taxon>
        <taxon>Cellvibrionales</taxon>
        <taxon>Microbulbiferaceae</taxon>
        <taxon>Microbulbifer</taxon>
    </lineage>
</organism>
<keyword evidence="2 8" id="KW-0813">Transport</keyword>
<dbReference type="HAMAP" id="MF_01416">
    <property type="entry name" value="ATP_synth_delta_bact"/>
    <property type="match status" value="1"/>
</dbReference>
<evidence type="ECO:0000313" key="9">
    <source>
        <dbReference type="EMBL" id="MCO1334879.1"/>
    </source>
</evidence>
<dbReference type="PANTHER" id="PTHR11910">
    <property type="entry name" value="ATP SYNTHASE DELTA CHAIN"/>
    <property type="match status" value="1"/>
</dbReference>
<evidence type="ECO:0000256" key="2">
    <source>
        <dbReference type="ARBA" id="ARBA00022448"/>
    </source>
</evidence>
<evidence type="ECO:0000313" key="10">
    <source>
        <dbReference type="Proteomes" id="UP001139028"/>
    </source>
</evidence>
<keyword evidence="7 8" id="KW-0066">ATP synthesis</keyword>
<proteinExistence type="inferred from homology"/>
<gene>
    <name evidence="8" type="primary">atpH</name>
    <name evidence="9" type="ORF">MO867_11060</name>
</gene>
<dbReference type="InterPro" id="IPR000711">
    <property type="entry name" value="ATPase_OSCP/dsu"/>
</dbReference>
<evidence type="ECO:0000256" key="7">
    <source>
        <dbReference type="ARBA" id="ARBA00023310"/>
    </source>
</evidence>
<comment type="caution">
    <text evidence="9">The sequence shown here is derived from an EMBL/GenBank/DDBJ whole genome shotgun (WGS) entry which is preliminary data.</text>
</comment>
<dbReference type="SUPFAM" id="SSF47928">
    <property type="entry name" value="N-terminal domain of the delta subunit of the F1F0-ATP synthase"/>
    <property type="match status" value="1"/>
</dbReference>
<evidence type="ECO:0000256" key="5">
    <source>
        <dbReference type="ARBA" id="ARBA00023136"/>
    </source>
</evidence>
<name>A0A9X2EMA6_9GAMM</name>
<evidence type="ECO:0000256" key="6">
    <source>
        <dbReference type="ARBA" id="ARBA00023196"/>
    </source>
</evidence>
<accession>A0A9X2EMA6</accession>
<sequence length="178" mass="19409">MAELSTLARPYAKAAFTCAQQASNLKGWSTALETAAAVSQNEKVRELLDNPQLTSEERADKFLSICSDELGEHGKNFIRLLAENHRLQLLPEISELFEALKARAEATLEVEVVSAQALSNTQAQKLGEKLSKKFEREIHLHSSVDHSLLGGAIIRAGDTVIDGTVRGRLAKLAEAMNS</sequence>
<dbReference type="Gene3D" id="1.10.520.20">
    <property type="entry name" value="N-terminal domain of the delta subunit of the F1F0-ATP synthase"/>
    <property type="match status" value="1"/>
</dbReference>
<comment type="subcellular location">
    <subcellularLocation>
        <location evidence="8">Cell membrane</location>
        <topology evidence="8">Peripheral membrane protein</topology>
    </subcellularLocation>
    <subcellularLocation>
        <location evidence="1">Membrane</location>
    </subcellularLocation>
</comment>
<dbReference type="AlphaFoldDB" id="A0A9X2EMA6"/>
<dbReference type="InterPro" id="IPR026015">
    <property type="entry name" value="ATP_synth_OSCP/delta_N_sf"/>
</dbReference>
<dbReference type="EMBL" id="JALBWM010000041">
    <property type="protein sequence ID" value="MCO1334879.1"/>
    <property type="molecule type" value="Genomic_DNA"/>
</dbReference>
<keyword evidence="8" id="KW-1003">Cell membrane</keyword>
<dbReference type="Proteomes" id="UP001139028">
    <property type="component" value="Unassembled WGS sequence"/>
</dbReference>
<protein>
    <recommendedName>
        <fullName evidence="8">ATP synthase subunit delta</fullName>
    </recommendedName>
    <alternativeName>
        <fullName evidence="8">ATP synthase F(1) sector subunit delta</fullName>
    </alternativeName>
    <alternativeName>
        <fullName evidence="8">F-type ATPase subunit delta</fullName>
        <shortName evidence="8">F-ATPase subunit delta</shortName>
    </alternativeName>
</protein>
<keyword evidence="5 8" id="KW-0472">Membrane</keyword>
<dbReference type="RefSeq" id="WP_252466577.1">
    <property type="nucleotide sequence ID" value="NZ_JALBWM010000041.1"/>
</dbReference>
<evidence type="ECO:0000256" key="1">
    <source>
        <dbReference type="ARBA" id="ARBA00004370"/>
    </source>
</evidence>
<dbReference type="InterPro" id="IPR020781">
    <property type="entry name" value="ATPase_OSCP/d_CS"/>
</dbReference>
<evidence type="ECO:0000256" key="8">
    <source>
        <dbReference type="HAMAP-Rule" id="MF_01416"/>
    </source>
</evidence>
<reference evidence="9" key="1">
    <citation type="journal article" date="2022" name="Arch. Microbiol.">
        <title>Microbulbifer okhotskensis sp. nov., isolated from a deep bottom sediment of the Okhotsk Sea.</title>
        <authorList>
            <person name="Romanenko L."/>
            <person name="Kurilenko V."/>
            <person name="Otstavnykh N."/>
            <person name="Velansky P."/>
            <person name="Isaeva M."/>
            <person name="Mikhailov V."/>
        </authorList>
    </citation>
    <scope>NUCLEOTIDE SEQUENCE</scope>
    <source>
        <strain evidence="9">OS29</strain>
    </source>
</reference>
<keyword evidence="6 8" id="KW-0139">CF(1)</keyword>